<dbReference type="EMBL" id="JBBMFK010000017">
    <property type="protein sequence ID" value="MEQ2443963.1"/>
    <property type="molecule type" value="Genomic_DNA"/>
</dbReference>
<accession>A0ABV1E9G9</accession>
<evidence type="ECO:0000313" key="2">
    <source>
        <dbReference type="Proteomes" id="UP001464378"/>
    </source>
</evidence>
<proteinExistence type="predicted"/>
<dbReference type="Proteomes" id="UP001464378">
    <property type="component" value="Unassembled WGS sequence"/>
</dbReference>
<gene>
    <name evidence="1" type="ORF">WMO64_10860</name>
</gene>
<evidence type="ECO:0008006" key="3">
    <source>
        <dbReference type="Google" id="ProtNLM"/>
    </source>
</evidence>
<keyword evidence="2" id="KW-1185">Reference proteome</keyword>
<sequence>MGKHFFDYDDGDFAYTISDRMAIDSDGDLLMRMDDHMAMDMDSGELHMVSDWSREEEE</sequence>
<comment type="caution">
    <text evidence="1">The sequence shown here is derived from an EMBL/GenBank/DDBJ whole genome shotgun (WGS) entry which is preliminary data.</text>
</comment>
<protein>
    <recommendedName>
        <fullName evidence="3">DUF1292 domain-containing protein</fullName>
    </recommendedName>
</protein>
<evidence type="ECO:0000313" key="1">
    <source>
        <dbReference type="EMBL" id="MEQ2443963.1"/>
    </source>
</evidence>
<reference evidence="1 2" key="1">
    <citation type="submission" date="2024-03" db="EMBL/GenBank/DDBJ databases">
        <title>Human intestinal bacterial collection.</title>
        <authorList>
            <person name="Pauvert C."/>
            <person name="Hitch T.C.A."/>
            <person name="Clavel T."/>
        </authorList>
    </citation>
    <scope>NUCLEOTIDE SEQUENCE [LARGE SCALE GENOMIC DNA]</scope>
    <source>
        <strain evidence="1 2">CLA-AP-H29</strain>
    </source>
</reference>
<dbReference type="RefSeq" id="WP_349231981.1">
    <property type="nucleotide sequence ID" value="NZ_JBBMFK010000017.1"/>
</dbReference>
<name>A0ABV1E9G9_9FIRM</name>
<organism evidence="1 2">
    <name type="scientific">Pseudoflavonifractor intestinihominis</name>
    <dbReference type="NCBI Taxonomy" id="3133171"/>
    <lineage>
        <taxon>Bacteria</taxon>
        <taxon>Bacillati</taxon>
        <taxon>Bacillota</taxon>
        <taxon>Clostridia</taxon>
        <taxon>Eubacteriales</taxon>
        <taxon>Oscillospiraceae</taxon>
        <taxon>Pseudoflavonifractor</taxon>
    </lineage>
</organism>